<gene>
    <name evidence="2" type="ORF">CLV54_0817</name>
</gene>
<comment type="caution">
    <text evidence="2">The sequence shown here is derived from an EMBL/GenBank/DDBJ whole genome shotgun (WGS) entry which is preliminary data.</text>
</comment>
<accession>A0A2M9BYJ5</accession>
<evidence type="ECO:0000259" key="1">
    <source>
        <dbReference type="Pfam" id="PF16571"/>
    </source>
</evidence>
<keyword evidence="3" id="KW-1185">Reference proteome</keyword>
<dbReference type="RefSeq" id="WP_157802797.1">
    <property type="nucleotide sequence ID" value="NZ_PGFB01000002.1"/>
</dbReference>
<name>A0A2M9BYJ5_9MICO</name>
<proteinExistence type="predicted"/>
<dbReference type="Pfam" id="PF16571">
    <property type="entry name" value="FBP_C"/>
    <property type="match status" value="1"/>
</dbReference>
<organism evidence="2 3">
    <name type="scientific">Compostimonas suwonensis</name>
    <dbReference type="NCBI Taxonomy" id="1048394"/>
    <lineage>
        <taxon>Bacteria</taxon>
        <taxon>Bacillati</taxon>
        <taxon>Actinomycetota</taxon>
        <taxon>Actinomycetes</taxon>
        <taxon>Micrococcales</taxon>
        <taxon>Microbacteriaceae</taxon>
        <taxon>Compostimonas</taxon>
    </lineage>
</organism>
<dbReference type="InterPro" id="IPR032330">
    <property type="entry name" value="EF-G-binding_C"/>
</dbReference>
<keyword evidence="2" id="KW-0863">Zinc-finger</keyword>
<dbReference type="AlphaFoldDB" id="A0A2M9BYJ5"/>
<reference evidence="2 3" key="1">
    <citation type="submission" date="2017-11" db="EMBL/GenBank/DDBJ databases">
        <title>Genomic Encyclopedia of Archaeal and Bacterial Type Strains, Phase II (KMG-II): From Individual Species to Whole Genera.</title>
        <authorList>
            <person name="Goeker M."/>
        </authorList>
    </citation>
    <scope>NUCLEOTIDE SEQUENCE [LARGE SCALE GENOMIC DNA]</scope>
    <source>
        <strain evidence="2 3">DSM 25625</strain>
    </source>
</reference>
<dbReference type="OrthoDB" id="4171838at2"/>
<keyword evidence="2" id="KW-0479">Metal-binding</keyword>
<protein>
    <submittedName>
        <fullName evidence="2">Treble-clef zinc-finger protein</fullName>
    </submittedName>
</protein>
<keyword evidence="2" id="KW-0862">Zinc</keyword>
<dbReference type="GO" id="GO:0008270">
    <property type="term" value="F:zinc ion binding"/>
    <property type="evidence" value="ECO:0007669"/>
    <property type="project" value="UniProtKB-KW"/>
</dbReference>
<dbReference type="Proteomes" id="UP000230161">
    <property type="component" value="Unassembled WGS sequence"/>
</dbReference>
<evidence type="ECO:0000313" key="2">
    <source>
        <dbReference type="EMBL" id="PJJ63161.1"/>
    </source>
</evidence>
<dbReference type="EMBL" id="PGFB01000002">
    <property type="protein sequence ID" value="PJJ63161.1"/>
    <property type="molecule type" value="Genomic_DNA"/>
</dbReference>
<evidence type="ECO:0000313" key="3">
    <source>
        <dbReference type="Proteomes" id="UP000230161"/>
    </source>
</evidence>
<sequence length="164" mass="17913">MRPLSEAEVRSAIGNASLSELQRMSLPEEFDFLDWESLDFLGWRDRKDPLRAFLVVAGPGEPKGVILRAATSRMSSRIAASCMLCRSTQPADQVTLFSARRGGDAGRRGDSVGSYICDDLGCCALVRVAPSRSELHPEPALVVAERIAGLRHRAIRFVDGVLEV</sequence>
<feature type="domain" description="Elongation factor G-binding protein C-terminal treble-clef zinc-finger" evidence="1">
    <location>
        <begin position="8"/>
        <end position="161"/>
    </location>
</feature>